<evidence type="ECO:0000256" key="2">
    <source>
        <dbReference type="ARBA" id="ARBA00006213"/>
    </source>
</evidence>
<feature type="transmembrane region" description="Helical" evidence="8">
    <location>
        <begin position="7"/>
        <end position="29"/>
    </location>
</feature>
<dbReference type="NCBIfam" id="TIGR00174">
    <property type="entry name" value="miaA"/>
    <property type="match status" value="1"/>
</dbReference>
<keyword evidence="7" id="KW-0547">Nucleotide-binding</keyword>
<dbReference type="EMBL" id="JBANQN010000012">
    <property type="protein sequence ID" value="KAK6774762.1"/>
    <property type="molecule type" value="Genomic_DNA"/>
</dbReference>
<dbReference type="Proteomes" id="UP001371456">
    <property type="component" value="Unassembled WGS sequence"/>
</dbReference>
<dbReference type="GO" id="GO:0008033">
    <property type="term" value="P:tRNA processing"/>
    <property type="evidence" value="ECO:0007669"/>
    <property type="project" value="InterPro"/>
</dbReference>
<dbReference type="GO" id="GO:0016020">
    <property type="term" value="C:membrane"/>
    <property type="evidence" value="ECO:0007669"/>
    <property type="project" value="UniProtKB-SubCell"/>
</dbReference>
<feature type="transmembrane region" description="Helical" evidence="8">
    <location>
        <begin position="167"/>
        <end position="192"/>
    </location>
</feature>
<dbReference type="Pfam" id="PF16913">
    <property type="entry name" value="PUNUT"/>
    <property type="match status" value="1"/>
</dbReference>
<comment type="subcellular location">
    <subcellularLocation>
        <location evidence="1">Membrane</location>
        <topology evidence="1">Multi-pass membrane protein</topology>
    </subcellularLocation>
</comment>
<dbReference type="HAMAP" id="MF_00185">
    <property type="entry name" value="IPP_trans"/>
    <property type="match status" value="1"/>
</dbReference>
<feature type="transmembrane region" description="Helical" evidence="8">
    <location>
        <begin position="80"/>
        <end position="98"/>
    </location>
</feature>
<evidence type="ECO:0000256" key="4">
    <source>
        <dbReference type="ARBA" id="ARBA00022692"/>
    </source>
</evidence>
<evidence type="ECO:0000256" key="3">
    <source>
        <dbReference type="ARBA" id="ARBA00022448"/>
    </source>
</evidence>
<dbReference type="InterPro" id="IPR018022">
    <property type="entry name" value="IPT"/>
</dbReference>
<evidence type="ECO:0000256" key="8">
    <source>
        <dbReference type="SAM" id="Phobius"/>
    </source>
</evidence>
<dbReference type="GO" id="GO:0015211">
    <property type="term" value="F:purine nucleoside transmembrane transporter activity"/>
    <property type="evidence" value="ECO:0007669"/>
    <property type="project" value="InterPro"/>
</dbReference>
<evidence type="ECO:0000313" key="9">
    <source>
        <dbReference type="EMBL" id="KAK6774762.1"/>
    </source>
</evidence>
<keyword evidence="7" id="KW-0067">ATP-binding</keyword>
<keyword evidence="10" id="KW-1185">Reference proteome</keyword>
<proteinExistence type="inferred from homology"/>
<dbReference type="Gene3D" id="1.10.20.140">
    <property type="match status" value="1"/>
</dbReference>
<feature type="transmembrane region" description="Helical" evidence="8">
    <location>
        <begin position="41"/>
        <end position="59"/>
    </location>
</feature>
<dbReference type="AlphaFoldDB" id="A0AAN8Y0W8"/>
<comment type="similarity">
    <text evidence="7">Belongs to the IPP transferase family.</text>
</comment>
<dbReference type="InterPro" id="IPR027417">
    <property type="entry name" value="P-loop_NTPase"/>
</dbReference>
<keyword evidence="5 8" id="KW-1133">Transmembrane helix</keyword>
<dbReference type="PANTHER" id="PTHR31376:SF92">
    <property type="entry name" value="PURINE PERMEASE-RELATED"/>
    <property type="match status" value="1"/>
</dbReference>
<dbReference type="Gene3D" id="3.40.50.300">
    <property type="entry name" value="P-loop containing nucleotide triphosphate hydrolases"/>
    <property type="match status" value="1"/>
</dbReference>
<keyword evidence="7" id="KW-0808">Transferase</keyword>
<comment type="caution">
    <text evidence="9">The sequence shown here is derived from an EMBL/GenBank/DDBJ whole genome shotgun (WGS) entry which is preliminary data.</text>
</comment>
<feature type="transmembrane region" description="Helical" evidence="8">
    <location>
        <begin position="135"/>
        <end position="155"/>
    </location>
</feature>
<name>A0AAN8Y0W8_SOLBU</name>
<organism evidence="9 10">
    <name type="scientific">Solanum bulbocastanum</name>
    <name type="common">Wild potato</name>
    <dbReference type="NCBI Taxonomy" id="147425"/>
    <lineage>
        <taxon>Eukaryota</taxon>
        <taxon>Viridiplantae</taxon>
        <taxon>Streptophyta</taxon>
        <taxon>Embryophyta</taxon>
        <taxon>Tracheophyta</taxon>
        <taxon>Spermatophyta</taxon>
        <taxon>Magnoliopsida</taxon>
        <taxon>eudicotyledons</taxon>
        <taxon>Gunneridae</taxon>
        <taxon>Pentapetalae</taxon>
        <taxon>asterids</taxon>
        <taxon>lamiids</taxon>
        <taxon>Solanales</taxon>
        <taxon>Solanaceae</taxon>
        <taxon>Solanoideae</taxon>
        <taxon>Solaneae</taxon>
        <taxon>Solanum</taxon>
    </lineage>
</organism>
<sequence length="867" mass="96719">MKKFTLLILNIIMFSIGNCGGPLISRFYFIHGGQRIWLSSWLQTIACPLILIPLSISYFHRRKIESPATGKILSITRREILGSTGVGIIAGLDGYFISWGPAKLPVSTSSLINATQLAFTALFAVLLVKQKLTVYSKLSVFLLIAGAATLALRGNGDRPTGVSVKEYVIGFVMTVMGAVCFGLMLSLIELIYIKAKNAISYTMVLEIQLIIGVSATVFCTIGMIINRDFQAIPKEASEYEIGEAKYYLVLVWCAIIWQLALLGLVGVIFYSSSLFSGIIGTWLLSGSQIGPVAPVMISTVGTGGIRISSYLRLPYTVETLLRRRRLFTSCSASSTKEKVIVISGPTGAGKSKLALELAKRLNGEIISADSVQVYRGLDVGSAKPSFDERKEVVHHLVDILHPSEDYSVGQFFEDARQTARDILDRGRVPIVAGGTGLYLRWFIYGRPDVPKASREIAAEVDSELASLQNDEDWNAAVQLLVKAGDPGSQSLPANDWYRLRRRLEIVKSTGLPPSAFEVPYNSFREQLVSGQIDAADVKTSADKLQQSEIKDLDYDFLCYFLSTNRIDLYRSIDFRCEDMLLGADGILSEAGWLLDVGLLPNSSSAARAIGYRQAMEYLLRCRENGGWSSAGDFYEFLSEFQKESRYVTFTVTIHCMWICHGSAESSTTIPDRILIMSPLSLLKTTFYLTLTFLSAERATLLDTIVTFQDEKRAVWMIVDANIYEWIDASKPLEKVLSFICDSYNSQDGHLQMPESLCMQKDIRNHRQAAELKTYRTINRLKLLQLKRVASNEAIELWLGNFVHGGFCSRALFARTYIFHMRESVEDVVRILYIHFECLTHIKHIAGMPLRYTSFICEPDVFICSCSI</sequence>
<keyword evidence="3" id="KW-0813">Transport</keyword>
<accession>A0AAN8Y0W8</accession>
<dbReference type="InterPro" id="IPR030182">
    <property type="entry name" value="PUP_plant"/>
</dbReference>
<dbReference type="InterPro" id="IPR037185">
    <property type="entry name" value="EmrE-like"/>
</dbReference>
<feature type="transmembrane region" description="Helical" evidence="8">
    <location>
        <begin position="110"/>
        <end position="128"/>
    </location>
</feature>
<keyword evidence="6 8" id="KW-0472">Membrane</keyword>
<keyword evidence="4 8" id="KW-0812">Transmembrane</keyword>
<dbReference type="GO" id="GO:0005524">
    <property type="term" value="F:ATP binding"/>
    <property type="evidence" value="ECO:0007669"/>
    <property type="project" value="UniProtKB-KW"/>
</dbReference>
<dbReference type="SUPFAM" id="SSF103481">
    <property type="entry name" value="Multidrug resistance efflux transporter EmrE"/>
    <property type="match status" value="1"/>
</dbReference>
<reference evidence="9 10" key="1">
    <citation type="submission" date="2024-02" db="EMBL/GenBank/DDBJ databases">
        <title>de novo genome assembly of Solanum bulbocastanum strain 11H21.</title>
        <authorList>
            <person name="Hosaka A.J."/>
        </authorList>
    </citation>
    <scope>NUCLEOTIDE SEQUENCE [LARGE SCALE GENOMIC DNA]</scope>
    <source>
        <tissue evidence="9">Young leaves</tissue>
    </source>
</reference>
<dbReference type="SUPFAM" id="SSF52540">
    <property type="entry name" value="P-loop containing nucleoside triphosphate hydrolases"/>
    <property type="match status" value="2"/>
</dbReference>
<comment type="similarity">
    <text evidence="2">Belongs to the purine permeases (TC 2.A.7.14) family.</text>
</comment>
<dbReference type="GO" id="GO:0005345">
    <property type="term" value="F:purine nucleobase transmembrane transporter activity"/>
    <property type="evidence" value="ECO:0007669"/>
    <property type="project" value="UniProtKB-ARBA"/>
</dbReference>
<dbReference type="GO" id="GO:0052381">
    <property type="term" value="F:tRNA dimethylallyltransferase activity"/>
    <property type="evidence" value="ECO:0007669"/>
    <property type="project" value="InterPro"/>
</dbReference>
<evidence type="ECO:0000256" key="7">
    <source>
        <dbReference type="RuleBase" id="RU003785"/>
    </source>
</evidence>
<evidence type="ECO:0000256" key="1">
    <source>
        <dbReference type="ARBA" id="ARBA00004141"/>
    </source>
</evidence>
<gene>
    <name evidence="9" type="ORF">RDI58_030001</name>
</gene>
<feature type="transmembrane region" description="Helical" evidence="8">
    <location>
        <begin position="204"/>
        <end position="226"/>
    </location>
</feature>
<evidence type="ECO:0000313" key="10">
    <source>
        <dbReference type="Proteomes" id="UP001371456"/>
    </source>
</evidence>
<dbReference type="PANTHER" id="PTHR31376">
    <property type="entry name" value="OS09G0467300 PROTEIN-RELATED"/>
    <property type="match status" value="1"/>
</dbReference>
<feature type="transmembrane region" description="Helical" evidence="8">
    <location>
        <begin position="246"/>
        <end position="270"/>
    </location>
</feature>
<evidence type="ECO:0000256" key="5">
    <source>
        <dbReference type="ARBA" id="ARBA00022989"/>
    </source>
</evidence>
<dbReference type="Pfam" id="PF01715">
    <property type="entry name" value="IPPT"/>
    <property type="match status" value="1"/>
</dbReference>
<evidence type="ECO:0000256" key="6">
    <source>
        <dbReference type="ARBA" id="ARBA00023136"/>
    </source>
</evidence>
<dbReference type="FunFam" id="1.10.20.140:FF:000007">
    <property type="entry name" value="tRNA dimethylallyltransferase 9"/>
    <property type="match status" value="1"/>
</dbReference>
<protein>
    <submittedName>
        <fullName evidence="9">Uncharacterized protein</fullName>
    </submittedName>
</protein>